<keyword evidence="2" id="KW-1185">Reference proteome</keyword>
<protein>
    <submittedName>
        <fullName evidence="1">Uncharacterized protein</fullName>
    </submittedName>
</protein>
<sequence>MRSLVSGPQREALKSSLTVLIHNPSEVLSHFYLLLTDDSELHNVEFL</sequence>
<dbReference type="EMBL" id="CAEY01002016">
    <property type="status" value="NOT_ANNOTATED_CDS"/>
    <property type="molecule type" value="Genomic_DNA"/>
</dbReference>
<dbReference type="Proteomes" id="UP000015104">
    <property type="component" value="Unassembled WGS sequence"/>
</dbReference>
<dbReference type="HOGENOM" id="CLU_3176006_0_0_1"/>
<evidence type="ECO:0000313" key="1">
    <source>
        <dbReference type="EnsemblMetazoa" id="tetur09g02780.1"/>
    </source>
</evidence>
<dbReference type="AlphaFoldDB" id="T1KDF8"/>
<organism evidence="1 2">
    <name type="scientific">Tetranychus urticae</name>
    <name type="common">Two-spotted spider mite</name>
    <dbReference type="NCBI Taxonomy" id="32264"/>
    <lineage>
        <taxon>Eukaryota</taxon>
        <taxon>Metazoa</taxon>
        <taxon>Ecdysozoa</taxon>
        <taxon>Arthropoda</taxon>
        <taxon>Chelicerata</taxon>
        <taxon>Arachnida</taxon>
        <taxon>Acari</taxon>
        <taxon>Acariformes</taxon>
        <taxon>Trombidiformes</taxon>
        <taxon>Prostigmata</taxon>
        <taxon>Eleutherengona</taxon>
        <taxon>Raphignathae</taxon>
        <taxon>Tetranychoidea</taxon>
        <taxon>Tetranychidae</taxon>
        <taxon>Tetranychus</taxon>
    </lineage>
</organism>
<proteinExistence type="predicted"/>
<reference evidence="1" key="2">
    <citation type="submission" date="2015-06" db="UniProtKB">
        <authorList>
            <consortium name="EnsemblMetazoa"/>
        </authorList>
    </citation>
    <scope>IDENTIFICATION</scope>
</reference>
<dbReference type="EnsemblMetazoa" id="tetur09g02780.1">
    <property type="protein sequence ID" value="tetur09g02780.1"/>
    <property type="gene ID" value="tetur09g02780"/>
</dbReference>
<name>T1KDF8_TETUR</name>
<accession>T1KDF8</accession>
<evidence type="ECO:0000313" key="2">
    <source>
        <dbReference type="Proteomes" id="UP000015104"/>
    </source>
</evidence>
<reference evidence="2" key="1">
    <citation type="submission" date="2011-08" db="EMBL/GenBank/DDBJ databases">
        <authorList>
            <person name="Rombauts S."/>
        </authorList>
    </citation>
    <scope>NUCLEOTIDE SEQUENCE</scope>
    <source>
        <strain evidence="2">London</strain>
    </source>
</reference>